<evidence type="ECO:0000259" key="6">
    <source>
        <dbReference type="SMART" id="SM00862"/>
    </source>
</evidence>
<dbReference type="eggNOG" id="COG3903">
    <property type="taxonomic scope" value="Bacteria"/>
</dbReference>
<keyword evidence="3" id="KW-0238">DNA-binding</keyword>
<keyword evidence="2" id="KW-0805">Transcription regulation</keyword>
<dbReference type="SUPFAM" id="SSF48452">
    <property type="entry name" value="TPR-like"/>
    <property type="match status" value="2"/>
</dbReference>
<dbReference type="SMART" id="SM01043">
    <property type="entry name" value="BTAD"/>
    <property type="match status" value="1"/>
</dbReference>
<sequence>MQPPAQSCCAVAVPDRLNATAAAVSVASRKPVDRRMSNSPSLAYRLPLRGLQSVADPLHAPCTALAPTLQRPVPASKNWGGDAARRGSGARRRGDSAMAVRFAVLGDVRVESGTSPVVIRQRQQQSVLAALLVDVNKLVSLEALTDRVWGAHLPRRPREALYSHVSRLRALLSACPGTSIDGRSGGYVLTADQDGVDLHEFRRLVAEAGRAQDDHRAMALLTDALARWTGEAFADLDTPWFTATREVLARERLDAQLELNDIRLRHGGHAASIAGLGELAAAHPLDERIAGQLVLALYQSGRQQDALRCYDRIRRGLAEELGVDPGPALRELHRGILTASTSLATPARPERPRSPVPRQLPAAPRAFTAREGELAVMTAVADRAATVVVSALSGIGGIGKTWLSLHWAYRHLDRFPDGQLFVNLRGFDPADRPLPAPVALRGFLDALGVVPEAIPHDLDTQAALYRSLVADKRMLIVLDNAVDTAQVVPLLPGGDTCTVVVTSRNRLAGLVTAHGAHPLRLDALPAADARDLLVARLGADRVAAEPAAVDDLVARCAGLPLALGIVAGCAQQDPDLPLAGIAADLRDAARLLGGLDEDDAAASVRAVLSWSTTALTEAEARTFTLLGTAPEVDISLAAVARLTDRGTEETAAALRALERVSLVHQGRAGRYHLHDLVRLYAAEQPLPEGERRAALVRLVDHYTDTAHTTSDAAFPSRQACLFGTASPEPPPDHAGAWEWYQAERTNLVVIERAATAQGLVDRVWHLAWHLVAFRTNQGALQENLAAWQNALTCAERLGRADVTFHSLLLLGHAHAILGGYREGLHHVRRAAEVVDRTGNPVDRVRLEIGLSTVLARSGDLRTALVHARRAHALFEGVDDPGLESNVLGMVGSLAGLLGDHEEGRAALERSLELDRRFGDRYGQAGSLRWLAEVERKAGRLERARDRYRAAAETSRAANYAYNEATVLVLLGEVHLELGERAEARAVWELALDLLRGQHRTSDVDRLCRRLHDLGWAARQAGVGSAATPGPSRAAGAVGRP</sequence>
<dbReference type="STRING" id="1179773.BN6_22680"/>
<feature type="domain" description="OmpR/PhoB-type" evidence="6">
    <location>
        <begin position="116"/>
        <end position="189"/>
    </location>
</feature>
<accession>K0JY30</accession>
<dbReference type="SMART" id="SM00028">
    <property type="entry name" value="TPR"/>
    <property type="match status" value="3"/>
</dbReference>
<dbReference type="eggNOG" id="COG3629">
    <property type="taxonomic scope" value="Bacteria"/>
</dbReference>
<proteinExistence type="inferred from homology"/>
<dbReference type="Gene3D" id="1.25.40.10">
    <property type="entry name" value="Tetratricopeptide repeat domain"/>
    <property type="match status" value="2"/>
</dbReference>
<comment type="similarity">
    <text evidence="1">Belongs to the AfsR/DnrI/RedD regulatory family.</text>
</comment>
<feature type="region of interest" description="Disordered" evidence="5">
    <location>
        <begin position="69"/>
        <end position="92"/>
    </location>
</feature>
<dbReference type="AlphaFoldDB" id="K0JY30"/>
<dbReference type="InterPro" id="IPR051677">
    <property type="entry name" value="AfsR-DnrI-RedD_regulator"/>
</dbReference>
<dbReference type="GO" id="GO:0000160">
    <property type="term" value="P:phosphorelay signal transduction system"/>
    <property type="evidence" value="ECO:0007669"/>
    <property type="project" value="InterPro"/>
</dbReference>
<dbReference type="CDD" id="cd15831">
    <property type="entry name" value="BTAD"/>
    <property type="match status" value="1"/>
</dbReference>
<dbReference type="Proteomes" id="UP000006281">
    <property type="component" value="Chromosome"/>
</dbReference>
<dbReference type="Gene3D" id="1.10.10.10">
    <property type="entry name" value="Winged helix-like DNA-binding domain superfamily/Winged helix DNA-binding domain"/>
    <property type="match status" value="1"/>
</dbReference>
<evidence type="ECO:0000256" key="5">
    <source>
        <dbReference type="SAM" id="MobiDB-lite"/>
    </source>
</evidence>
<dbReference type="SUPFAM" id="SSF46894">
    <property type="entry name" value="C-terminal effector domain of the bipartite response regulators"/>
    <property type="match status" value="1"/>
</dbReference>
<feature type="region of interest" description="Disordered" evidence="5">
    <location>
        <begin position="1021"/>
        <end position="1040"/>
    </location>
</feature>
<dbReference type="GO" id="GO:0003677">
    <property type="term" value="F:DNA binding"/>
    <property type="evidence" value="ECO:0007669"/>
    <property type="project" value="UniProtKB-KW"/>
</dbReference>
<dbReference type="HOGENOM" id="CLU_004665_2_0_11"/>
<dbReference type="GO" id="GO:0043531">
    <property type="term" value="F:ADP binding"/>
    <property type="evidence" value="ECO:0007669"/>
    <property type="project" value="InterPro"/>
</dbReference>
<dbReference type="InterPro" id="IPR027417">
    <property type="entry name" value="P-loop_NTPase"/>
</dbReference>
<dbReference type="GO" id="GO:0006355">
    <property type="term" value="P:regulation of DNA-templated transcription"/>
    <property type="evidence" value="ECO:0007669"/>
    <property type="project" value="InterPro"/>
</dbReference>
<protein>
    <submittedName>
        <fullName evidence="8">Uncharacterized protein</fullName>
    </submittedName>
</protein>
<dbReference type="SUPFAM" id="SSF52540">
    <property type="entry name" value="P-loop containing nucleoside triphosphate hydrolases"/>
    <property type="match status" value="1"/>
</dbReference>
<dbReference type="EMBL" id="HE804045">
    <property type="protein sequence ID" value="CCH29589.1"/>
    <property type="molecule type" value="Genomic_DNA"/>
</dbReference>
<dbReference type="KEGG" id="sesp:BN6_22680"/>
<dbReference type="BioCyc" id="SESP1179773:BN6_RS11040-MONOMER"/>
<organism evidence="8 9">
    <name type="scientific">Saccharothrix espanaensis (strain ATCC 51144 / DSM 44229 / JCM 9112 / NBRC 15066 / NRRL 15764)</name>
    <dbReference type="NCBI Taxonomy" id="1179773"/>
    <lineage>
        <taxon>Bacteria</taxon>
        <taxon>Bacillati</taxon>
        <taxon>Actinomycetota</taxon>
        <taxon>Actinomycetes</taxon>
        <taxon>Pseudonocardiales</taxon>
        <taxon>Pseudonocardiaceae</taxon>
        <taxon>Saccharothrix</taxon>
    </lineage>
</organism>
<evidence type="ECO:0000259" key="7">
    <source>
        <dbReference type="SMART" id="SM01043"/>
    </source>
</evidence>
<evidence type="ECO:0000313" key="9">
    <source>
        <dbReference type="Proteomes" id="UP000006281"/>
    </source>
</evidence>
<dbReference type="Pfam" id="PF03704">
    <property type="entry name" value="BTAD"/>
    <property type="match status" value="1"/>
</dbReference>
<dbReference type="SMART" id="SM00862">
    <property type="entry name" value="Trans_reg_C"/>
    <property type="match status" value="1"/>
</dbReference>
<reference evidence="8 9" key="1">
    <citation type="journal article" date="2012" name="BMC Genomics">
        <title>Complete genome sequence of Saccharothrix espanaensis DSM 44229T and comparison to the other completely sequenced Pseudonocardiaceae.</title>
        <authorList>
            <person name="Strobel T."/>
            <person name="Al-Dilaimi A."/>
            <person name="Blom J."/>
            <person name="Gessner A."/>
            <person name="Kalinowski J."/>
            <person name="Luzhetska M."/>
            <person name="Puhler A."/>
            <person name="Szczepanowski R."/>
            <person name="Bechthold A."/>
            <person name="Ruckert C."/>
        </authorList>
    </citation>
    <scope>NUCLEOTIDE SEQUENCE [LARGE SCALE GENOMIC DNA]</scope>
    <source>
        <strain evidence="9">ATCC 51144 / DSM 44229 / JCM 9112 / NBRC 15066 / NRRL 15764</strain>
    </source>
</reference>
<dbReference type="PRINTS" id="PR00364">
    <property type="entry name" value="DISEASERSIST"/>
</dbReference>
<evidence type="ECO:0000256" key="3">
    <source>
        <dbReference type="ARBA" id="ARBA00023125"/>
    </source>
</evidence>
<dbReference type="Gene3D" id="3.40.50.300">
    <property type="entry name" value="P-loop containing nucleotide triphosphate hydrolases"/>
    <property type="match status" value="1"/>
</dbReference>
<dbReference type="PANTHER" id="PTHR35807:SF1">
    <property type="entry name" value="TRANSCRIPTIONAL REGULATOR REDD"/>
    <property type="match status" value="1"/>
</dbReference>
<dbReference type="InterPro" id="IPR001867">
    <property type="entry name" value="OmpR/PhoB-type_DNA-bd"/>
</dbReference>
<dbReference type="PANTHER" id="PTHR35807">
    <property type="entry name" value="TRANSCRIPTIONAL REGULATOR REDD-RELATED"/>
    <property type="match status" value="1"/>
</dbReference>
<keyword evidence="4" id="KW-0804">Transcription</keyword>
<dbReference type="Pfam" id="PF13424">
    <property type="entry name" value="TPR_12"/>
    <property type="match status" value="1"/>
</dbReference>
<dbReference type="PATRIC" id="fig|1179773.3.peg.2264"/>
<evidence type="ECO:0000256" key="4">
    <source>
        <dbReference type="ARBA" id="ARBA00023163"/>
    </source>
</evidence>
<dbReference type="InterPro" id="IPR019734">
    <property type="entry name" value="TPR_rpt"/>
</dbReference>
<feature type="domain" description="Bacterial transcriptional activator" evidence="7">
    <location>
        <begin position="196"/>
        <end position="337"/>
    </location>
</feature>
<dbReference type="InterPro" id="IPR036388">
    <property type="entry name" value="WH-like_DNA-bd_sf"/>
</dbReference>
<dbReference type="InterPro" id="IPR016032">
    <property type="entry name" value="Sig_transdc_resp-reg_C-effctor"/>
</dbReference>
<name>K0JY30_SACES</name>
<gene>
    <name evidence="8" type="ordered locus">BN6_22680</name>
</gene>
<evidence type="ECO:0000313" key="8">
    <source>
        <dbReference type="EMBL" id="CCH29589.1"/>
    </source>
</evidence>
<dbReference type="InterPro" id="IPR005158">
    <property type="entry name" value="BTAD"/>
</dbReference>
<keyword evidence="9" id="KW-1185">Reference proteome</keyword>
<evidence type="ECO:0000256" key="1">
    <source>
        <dbReference type="ARBA" id="ARBA00005820"/>
    </source>
</evidence>
<dbReference type="InterPro" id="IPR011990">
    <property type="entry name" value="TPR-like_helical_dom_sf"/>
</dbReference>
<evidence type="ECO:0000256" key="2">
    <source>
        <dbReference type="ARBA" id="ARBA00023015"/>
    </source>
</evidence>